<reference evidence="3 4" key="1">
    <citation type="journal article" date="2020" name="Front. Microbiol.">
        <title>Single-cell genomics of novel Actinobacteria with the Wood-Ljungdahl pathway discovered in a serpentinizing system.</title>
        <authorList>
            <person name="Merino N."/>
            <person name="Kawai M."/>
            <person name="Boyd E.S."/>
            <person name="Colman D.R."/>
            <person name="McGlynn S.E."/>
            <person name="Nealson K.H."/>
            <person name="Kurokawa K."/>
            <person name="Hongoh Y."/>
        </authorList>
    </citation>
    <scope>NUCLEOTIDE SEQUENCE [LARGE SCALE GENOMIC DNA]</scope>
    <source>
        <strain evidence="3 4">S06</strain>
    </source>
</reference>
<evidence type="ECO:0000313" key="4">
    <source>
        <dbReference type="Proteomes" id="UP000580051"/>
    </source>
</evidence>
<organism evidence="3 4">
    <name type="scientific">Candidatus Hakubella thermalkaliphila</name>
    <dbReference type="NCBI Taxonomy" id="2754717"/>
    <lineage>
        <taxon>Bacteria</taxon>
        <taxon>Bacillati</taxon>
        <taxon>Actinomycetota</taxon>
        <taxon>Actinomycetota incertae sedis</taxon>
        <taxon>Candidatus Hakubellales</taxon>
        <taxon>Candidatus Hakubellaceae</taxon>
        <taxon>Candidatus Hakubella</taxon>
    </lineage>
</organism>
<dbReference type="SUPFAM" id="SSF52980">
    <property type="entry name" value="Restriction endonuclease-like"/>
    <property type="match status" value="1"/>
</dbReference>
<dbReference type="Pfam" id="PF02021">
    <property type="entry name" value="UPF0102"/>
    <property type="match status" value="1"/>
</dbReference>
<dbReference type="EMBL" id="BLRV01000054">
    <property type="protein sequence ID" value="GFP21497.1"/>
    <property type="molecule type" value="Genomic_DNA"/>
</dbReference>
<dbReference type="HAMAP" id="MF_00048">
    <property type="entry name" value="UPF0102"/>
    <property type="match status" value="1"/>
</dbReference>
<comment type="similarity">
    <text evidence="1 2">Belongs to the UPF0102 family.</text>
</comment>
<dbReference type="Proteomes" id="UP000580051">
    <property type="component" value="Unassembled WGS sequence"/>
</dbReference>
<dbReference type="NCBIfam" id="TIGR00252">
    <property type="entry name" value="YraN family protein"/>
    <property type="match status" value="1"/>
</dbReference>
<keyword evidence="3" id="KW-0255">Endonuclease</keyword>
<keyword evidence="3" id="KW-0378">Hydrolase</keyword>
<dbReference type="GO" id="GO:0004519">
    <property type="term" value="F:endonuclease activity"/>
    <property type="evidence" value="ECO:0007669"/>
    <property type="project" value="UniProtKB-KW"/>
</dbReference>
<proteinExistence type="inferred from homology"/>
<dbReference type="InterPro" id="IPR003509">
    <property type="entry name" value="UPF0102_YraN-like"/>
</dbReference>
<sequence length="119" mass="13704">MDMALSKGARGELLARQFLAQNGYTIIHTNYRCKIGEIDIIALRGETLSFVEVRSRYSSTVCHPLESVDWIKQGKIKRIAELFLSRNGKYGHLKVRFDIVTILQEGQRRTLQHIPDAFR</sequence>
<dbReference type="CDD" id="cd20736">
    <property type="entry name" value="PoNe_Nuclease"/>
    <property type="match status" value="1"/>
</dbReference>
<protein>
    <recommendedName>
        <fullName evidence="2">UPF0102 protein HKBW3S06_00724</fullName>
    </recommendedName>
</protein>
<gene>
    <name evidence="3" type="ORF">HKBW3S06_00724</name>
</gene>
<evidence type="ECO:0000313" key="3">
    <source>
        <dbReference type="EMBL" id="GFP21497.1"/>
    </source>
</evidence>
<dbReference type="Gene3D" id="3.40.1350.10">
    <property type="match status" value="1"/>
</dbReference>
<keyword evidence="3" id="KW-0540">Nuclease</keyword>
<dbReference type="AlphaFoldDB" id="A0A6V8NN21"/>
<accession>A0A6V8NN21</accession>
<dbReference type="NCBIfam" id="NF009150">
    <property type="entry name" value="PRK12497.1-3"/>
    <property type="match status" value="1"/>
</dbReference>
<name>A0A6V8NN21_9ACTN</name>
<dbReference type="PANTHER" id="PTHR34039:SF1">
    <property type="entry name" value="UPF0102 PROTEIN YRAN"/>
    <property type="match status" value="1"/>
</dbReference>
<evidence type="ECO:0000256" key="2">
    <source>
        <dbReference type="HAMAP-Rule" id="MF_00048"/>
    </source>
</evidence>
<dbReference type="GO" id="GO:0003676">
    <property type="term" value="F:nucleic acid binding"/>
    <property type="evidence" value="ECO:0007669"/>
    <property type="project" value="InterPro"/>
</dbReference>
<dbReference type="InterPro" id="IPR011856">
    <property type="entry name" value="tRNA_endonuc-like_dom_sf"/>
</dbReference>
<evidence type="ECO:0000256" key="1">
    <source>
        <dbReference type="ARBA" id="ARBA00006738"/>
    </source>
</evidence>
<dbReference type="InterPro" id="IPR011335">
    <property type="entry name" value="Restrct_endonuc-II-like"/>
</dbReference>
<dbReference type="PANTHER" id="PTHR34039">
    <property type="entry name" value="UPF0102 PROTEIN YRAN"/>
    <property type="match status" value="1"/>
</dbReference>
<comment type="caution">
    <text evidence="3">The sequence shown here is derived from an EMBL/GenBank/DDBJ whole genome shotgun (WGS) entry which is preliminary data.</text>
</comment>